<dbReference type="GO" id="GO:0022857">
    <property type="term" value="F:transmembrane transporter activity"/>
    <property type="evidence" value="ECO:0007669"/>
    <property type="project" value="InterPro"/>
</dbReference>
<feature type="transmembrane region" description="Helical" evidence="7">
    <location>
        <begin position="154"/>
        <end position="179"/>
    </location>
</feature>
<dbReference type="GeneID" id="17039883"/>
<evidence type="ECO:0000256" key="2">
    <source>
        <dbReference type="ARBA" id="ARBA00022448"/>
    </source>
</evidence>
<feature type="transmembrane region" description="Helical" evidence="7">
    <location>
        <begin position="347"/>
        <end position="365"/>
    </location>
</feature>
<dbReference type="SUPFAM" id="SSF103473">
    <property type="entry name" value="MFS general substrate transporter"/>
    <property type="match status" value="1"/>
</dbReference>
<reference evidence="9 10" key="1">
    <citation type="journal article" date="2012" name="Genome Biol.">
        <title>The genome of the polar eukaryotic microalga coccomyxa subellipsoidea reveals traits of cold adaptation.</title>
        <authorList>
            <person name="Blanc G."/>
            <person name="Agarkova I."/>
            <person name="Grimwood J."/>
            <person name="Kuo A."/>
            <person name="Brueggeman A."/>
            <person name="Dunigan D."/>
            <person name="Gurnon J."/>
            <person name="Ladunga I."/>
            <person name="Lindquist E."/>
            <person name="Lucas S."/>
            <person name="Pangilinan J."/>
            <person name="Proschold T."/>
            <person name="Salamov A."/>
            <person name="Schmutz J."/>
            <person name="Weeks D."/>
            <person name="Yamada T."/>
            <person name="Claverie J.M."/>
            <person name="Grigoriev I."/>
            <person name="Van Etten J."/>
            <person name="Lomsadze A."/>
            <person name="Borodovsky M."/>
        </authorList>
    </citation>
    <scope>NUCLEOTIDE SEQUENCE [LARGE SCALE GENOMIC DNA]</scope>
    <source>
        <strain evidence="9 10">C-169</strain>
    </source>
</reference>
<dbReference type="eggNOG" id="KOG2533">
    <property type="taxonomic scope" value="Eukaryota"/>
</dbReference>
<dbReference type="OrthoDB" id="196786at2759"/>
<dbReference type="InterPro" id="IPR036259">
    <property type="entry name" value="MFS_trans_sf"/>
</dbReference>
<keyword evidence="5 7" id="KW-0472">Membrane</keyword>
<dbReference type="PANTHER" id="PTHR43791:SF36">
    <property type="entry name" value="TRANSPORTER, PUTATIVE (AFU_ORTHOLOGUE AFUA_6G08340)-RELATED"/>
    <property type="match status" value="1"/>
</dbReference>
<feature type="transmembrane region" description="Helical" evidence="7">
    <location>
        <begin position="315"/>
        <end position="335"/>
    </location>
</feature>
<feature type="compositionally biased region" description="Basic and acidic residues" evidence="6">
    <location>
        <begin position="470"/>
        <end position="496"/>
    </location>
</feature>
<gene>
    <name evidence="9" type="ORF">COCSUDRAFT_56345</name>
</gene>
<evidence type="ECO:0000313" key="9">
    <source>
        <dbReference type="EMBL" id="EIE21898.1"/>
    </source>
</evidence>
<keyword evidence="10" id="KW-1185">Reference proteome</keyword>
<protein>
    <submittedName>
        <fullName evidence="9">MFS general substrate transporter</fullName>
    </submittedName>
</protein>
<proteinExistence type="predicted"/>
<evidence type="ECO:0000256" key="1">
    <source>
        <dbReference type="ARBA" id="ARBA00004141"/>
    </source>
</evidence>
<evidence type="ECO:0000256" key="5">
    <source>
        <dbReference type="ARBA" id="ARBA00023136"/>
    </source>
</evidence>
<accession>I0YU29</accession>
<sequence length="496" mass="53959">MATSKGGEMALDMPDQQMDTHRIIRKAYVGIIPFLFLTTTLTYIDRSNVSFASLQFKSDLGLSAEQYGLGAGIFYIGYAVFQIPSNLVITRVGAPLWLGMLIFAWGIVSACTSTMKTKEQYYAVRFLLGVFEAGCFPGSWWHLQLFFTSLEVGFAYAAVASSTALSNVIGAPIAAGILFMDGVGGLRGWQWLFILEGCITAIYGIILKFVLAPKPSSAYFLKPSERTWLAARQDRLQAAFNSKHSRQGNWWASIPDWKIWYLSVCYAILQFGITAVVYFNPFIVEALFFGGNFSGKAPKLHFADAHDQAWHTAKIALFSTVLWVPVGAGMIFVSWSAKHFGERNWHSSIPSLIAGICFLVVPTTIKHSPAGGYVLIIIAATGVWAPHGPMWSWPKTFLHGQGAAVGIAIFNSVGAIGGFCGPYVVGALVDRGGYVKCMQTLGGLFLILGVAIALYRPKDLESENVAGDGVSREPDAPRPDSVELAKADNESQAKTV</sequence>
<feature type="transmembrane region" description="Helical" evidence="7">
    <location>
        <begin position="27"/>
        <end position="44"/>
    </location>
</feature>
<feature type="transmembrane region" description="Helical" evidence="7">
    <location>
        <begin position="437"/>
        <end position="455"/>
    </location>
</feature>
<dbReference type="InterPro" id="IPR020846">
    <property type="entry name" value="MFS_dom"/>
</dbReference>
<dbReference type="PANTHER" id="PTHR43791">
    <property type="entry name" value="PERMEASE-RELATED"/>
    <property type="match status" value="1"/>
</dbReference>
<dbReference type="PROSITE" id="PS50850">
    <property type="entry name" value="MFS"/>
    <property type="match status" value="1"/>
</dbReference>
<organism evidence="9 10">
    <name type="scientific">Coccomyxa subellipsoidea (strain C-169)</name>
    <name type="common">Green microalga</name>
    <dbReference type="NCBI Taxonomy" id="574566"/>
    <lineage>
        <taxon>Eukaryota</taxon>
        <taxon>Viridiplantae</taxon>
        <taxon>Chlorophyta</taxon>
        <taxon>core chlorophytes</taxon>
        <taxon>Trebouxiophyceae</taxon>
        <taxon>Trebouxiophyceae incertae sedis</taxon>
        <taxon>Coccomyxaceae</taxon>
        <taxon>Coccomyxa</taxon>
        <taxon>Coccomyxa subellipsoidea</taxon>
    </lineage>
</organism>
<dbReference type="EMBL" id="AGSI01000011">
    <property type="protein sequence ID" value="EIE21898.1"/>
    <property type="molecule type" value="Genomic_DNA"/>
</dbReference>
<dbReference type="Pfam" id="PF07690">
    <property type="entry name" value="MFS_1"/>
    <property type="match status" value="1"/>
</dbReference>
<evidence type="ECO:0000256" key="7">
    <source>
        <dbReference type="SAM" id="Phobius"/>
    </source>
</evidence>
<evidence type="ECO:0000256" key="3">
    <source>
        <dbReference type="ARBA" id="ARBA00022692"/>
    </source>
</evidence>
<feature type="transmembrane region" description="Helical" evidence="7">
    <location>
        <begin position="259"/>
        <end position="279"/>
    </location>
</feature>
<feature type="transmembrane region" description="Helical" evidence="7">
    <location>
        <begin position="122"/>
        <end position="142"/>
    </location>
</feature>
<evidence type="ECO:0000313" key="10">
    <source>
        <dbReference type="Proteomes" id="UP000007264"/>
    </source>
</evidence>
<dbReference type="GO" id="GO:0016020">
    <property type="term" value="C:membrane"/>
    <property type="evidence" value="ECO:0007669"/>
    <property type="project" value="UniProtKB-SubCell"/>
</dbReference>
<feature type="region of interest" description="Disordered" evidence="6">
    <location>
        <begin position="464"/>
        <end position="496"/>
    </location>
</feature>
<evidence type="ECO:0000256" key="6">
    <source>
        <dbReference type="SAM" id="MobiDB-lite"/>
    </source>
</evidence>
<dbReference type="Gene3D" id="1.20.1250.20">
    <property type="entry name" value="MFS general substrate transporter like domains"/>
    <property type="match status" value="2"/>
</dbReference>
<dbReference type="InterPro" id="IPR011701">
    <property type="entry name" value="MFS"/>
</dbReference>
<comment type="caution">
    <text evidence="9">The sequence shown here is derived from an EMBL/GenBank/DDBJ whole genome shotgun (WGS) entry which is preliminary data.</text>
</comment>
<evidence type="ECO:0000256" key="4">
    <source>
        <dbReference type="ARBA" id="ARBA00022989"/>
    </source>
</evidence>
<dbReference type="KEGG" id="csl:COCSUDRAFT_56345"/>
<feature type="transmembrane region" description="Helical" evidence="7">
    <location>
        <begin position="94"/>
        <end position="115"/>
    </location>
</feature>
<feature type="transmembrane region" description="Helical" evidence="7">
    <location>
        <begin position="372"/>
        <end position="391"/>
    </location>
</feature>
<comment type="subcellular location">
    <subcellularLocation>
        <location evidence="1">Membrane</location>
        <topology evidence="1">Multi-pass membrane protein</topology>
    </subcellularLocation>
</comment>
<name>I0YU29_COCSC</name>
<keyword evidence="4 7" id="KW-1133">Transmembrane helix</keyword>
<dbReference type="CDD" id="cd17319">
    <property type="entry name" value="MFS_ExuT_GudP_like"/>
    <property type="match status" value="1"/>
</dbReference>
<feature type="transmembrane region" description="Helical" evidence="7">
    <location>
        <begin position="403"/>
        <end position="425"/>
    </location>
</feature>
<dbReference type="FunFam" id="1.20.1250.20:FF:000018">
    <property type="entry name" value="MFS transporter permease"/>
    <property type="match status" value="1"/>
</dbReference>
<keyword evidence="3 7" id="KW-0812">Transmembrane</keyword>
<evidence type="ECO:0000259" key="8">
    <source>
        <dbReference type="PROSITE" id="PS50850"/>
    </source>
</evidence>
<dbReference type="Proteomes" id="UP000007264">
    <property type="component" value="Unassembled WGS sequence"/>
</dbReference>
<keyword evidence="2" id="KW-0813">Transport</keyword>
<feature type="domain" description="Major facilitator superfamily (MFS) profile" evidence="8">
    <location>
        <begin position="31"/>
        <end position="460"/>
    </location>
</feature>
<feature type="transmembrane region" description="Helical" evidence="7">
    <location>
        <begin position="191"/>
        <end position="211"/>
    </location>
</feature>
<dbReference type="RefSeq" id="XP_005646442.1">
    <property type="nucleotide sequence ID" value="XM_005646385.1"/>
</dbReference>
<dbReference type="AlphaFoldDB" id="I0YU29"/>